<keyword evidence="3" id="KW-1185">Reference proteome</keyword>
<feature type="region of interest" description="Disordered" evidence="1">
    <location>
        <begin position="76"/>
        <end position="95"/>
    </location>
</feature>
<reference evidence="2" key="2">
    <citation type="submission" date="2020-11" db="EMBL/GenBank/DDBJ databases">
        <authorList>
            <person name="McCartney M.A."/>
            <person name="Auch B."/>
            <person name="Kono T."/>
            <person name="Mallez S."/>
            <person name="Becker A."/>
            <person name="Gohl D.M."/>
            <person name="Silverstein K.A.T."/>
            <person name="Koren S."/>
            <person name="Bechman K.B."/>
            <person name="Herman A."/>
            <person name="Abrahante J.E."/>
            <person name="Garbe J."/>
        </authorList>
    </citation>
    <scope>NUCLEOTIDE SEQUENCE</scope>
    <source>
        <strain evidence="2">Duluth1</strain>
        <tissue evidence="2">Whole animal</tissue>
    </source>
</reference>
<evidence type="ECO:0000313" key="2">
    <source>
        <dbReference type="EMBL" id="KAH3793525.1"/>
    </source>
</evidence>
<evidence type="ECO:0000313" key="3">
    <source>
        <dbReference type="Proteomes" id="UP000828390"/>
    </source>
</evidence>
<organism evidence="2 3">
    <name type="scientific">Dreissena polymorpha</name>
    <name type="common">Zebra mussel</name>
    <name type="synonym">Mytilus polymorpha</name>
    <dbReference type="NCBI Taxonomy" id="45954"/>
    <lineage>
        <taxon>Eukaryota</taxon>
        <taxon>Metazoa</taxon>
        <taxon>Spiralia</taxon>
        <taxon>Lophotrochozoa</taxon>
        <taxon>Mollusca</taxon>
        <taxon>Bivalvia</taxon>
        <taxon>Autobranchia</taxon>
        <taxon>Heteroconchia</taxon>
        <taxon>Euheterodonta</taxon>
        <taxon>Imparidentia</taxon>
        <taxon>Neoheterodontei</taxon>
        <taxon>Myida</taxon>
        <taxon>Dreissenoidea</taxon>
        <taxon>Dreissenidae</taxon>
        <taxon>Dreissena</taxon>
    </lineage>
</organism>
<comment type="caution">
    <text evidence="2">The sequence shown here is derived from an EMBL/GenBank/DDBJ whole genome shotgun (WGS) entry which is preliminary data.</text>
</comment>
<dbReference type="EMBL" id="JAIWYP010000007">
    <property type="protein sequence ID" value="KAH3793525.1"/>
    <property type="molecule type" value="Genomic_DNA"/>
</dbReference>
<protein>
    <submittedName>
        <fullName evidence="2">Uncharacterized protein</fullName>
    </submittedName>
</protein>
<evidence type="ECO:0000256" key="1">
    <source>
        <dbReference type="SAM" id="MobiDB-lite"/>
    </source>
</evidence>
<accession>A0A9D4F734</accession>
<name>A0A9D4F734_DREPO</name>
<dbReference type="Proteomes" id="UP000828390">
    <property type="component" value="Unassembled WGS sequence"/>
</dbReference>
<feature type="compositionally biased region" description="Polar residues" evidence="1">
    <location>
        <begin position="84"/>
        <end position="95"/>
    </location>
</feature>
<reference evidence="2" key="1">
    <citation type="journal article" date="2019" name="bioRxiv">
        <title>The Genome of the Zebra Mussel, Dreissena polymorpha: A Resource for Invasive Species Research.</title>
        <authorList>
            <person name="McCartney M.A."/>
            <person name="Auch B."/>
            <person name="Kono T."/>
            <person name="Mallez S."/>
            <person name="Zhang Y."/>
            <person name="Obille A."/>
            <person name="Becker A."/>
            <person name="Abrahante J.E."/>
            <person name="Garbe J."/>
            <person name="Badalamenti J.P."/>
            <person name="Herman A."/>
            <person name="Mangelson H."/>
            <person name="Liachko I."/>
            <person name="Sullivan S."/>
            <person name="Sone E.D."/>
            <person name="Koren S."/>
            <person name="Silverstein K.A.T."/>
            <person name="Beckman K.B."/>
            <person name="Gohl D.M."/>
        </authorList>
    </citation>
    <scope>NUCLEOTIDE SEQUENCE</scope>
    <source>
        <strain evidence="2">Duluth1</strain>
        <tissue evidence="2">Whole animal</tissue>
    </source>
</reference>
<dbReference type="AlphaFoldDB" id="A0A9D4F734"/>
<proteinExistence type="predicted"/>
<sequence length="95" mass="10033">MYSSCLASDELVVRQLKNGHVCVTPRQPDCSKSDSLYGSIADGVVTPLPHPDKVTQSSDCSTSDYLSCSIADGVVMPPPHPDKVTQSSDCSSTSD</sequence>
<gene>
    <name evidence="2" type="ORF">DPMN_147039</name>
</gene>